<dbReference type="Gene3D" id="3.40.50.1110">
    <property type="entry name" value="SGNH hydrolase"/>
    <property type="match status" value="1"/>
</dbReference>
<keyword evidence="1" id="KW-0732">Signal</keyword>
<feature type="chain" id="PRO_5047274016" evidence="1">
    <location>
        <begin position="27"/>
        <end position="459"/>
    </location>
</feature>
<dbReference type="InterPro" id="IPR053140">
    <property type="entry name" value="GDSL_Rv0518-like"/>
</dbReference>
<keyword evidence="4" id="KW-1185">Reference proteome</keyword>
<protein>
    <submittedName>
        <fullName evidence="3">SGNH/GDSL hydrolase family protein</fullName>
    </submittedName>
</protein>
<organism evidence="3 4">
    <name type="scientific">Actinoplanes oblitus</name>
    <dbReference type="NCBI Taxonomy" id="3040509"/>
    <lineage>
        <taxon>Bacteria</taxon>
        <taxon>Bacillati</taxon>
        <taxon>Actinomycetota</taxon>
        <taxon>Actinomycetes</taxon>
        <taxon>Micromonosporales</taxon>
        <taxon>Micromonosporaceae</taxon>
        <taxon>Actinoplanes</taxon>
    </lineage>
</organism>
<dbReference type="PANTHER" id="PTHR43784:SF2">
    <property type="entry name" value="GDSL-LIKE LIPASE_ACYLHYDROLASE, PUTATIVE (AFU_ORTHOLOGUE AFUA_2G00820)-RELATED"/>
    <property type="match status" value="1"/>
</dbReference>
<gene>
    <name evidence="3" type="ORF">ACTOB_003342</name>
</gene>
<evidence type="ECO:0000313" key="3">
    <source>
        <dbReference type="EMBL" id="WIM99682.1"/>
    </source>
</evidence>
<evidence type="ECO:0000313" key="4">
    <source>
        <dbReference type="Proteomes" id="UP001240150"/>
    </source>
</evidence>
<dbReference type="GO" id="GO:0016787">
    <property type="term" value="F:hydrolase activity"/>
    <property type="evidence" value="ECO:0007669"/>
    <property type="project" value="UniProtKB-KW"/>
</dbReference>
<dbReference type="EMBL" id="CP126980">
    <property type="protein sequence ID" value="WIM99682.1"/>
    <property type="molecule type" value="Genomic_DNA"/>
</dbReference>
<dbReference type="SUPFAM" id="SSF52266">
    <property type="entry name" value="SGNH hydrolase"/>
    <property type="match status" value="1"/>
</dbReference>
<dbReference type="RefSeq" id="WP_284921120.1">
    <property type="nucleotide sequence ID" value="NZ_CP126980.1"/>
</dbReference>
<feature type="signal peptide" evidence="1">
    <location>
        <begin position="1"/>
        <end position="26"/>
    </location>
</feature>
<dbReference type="CDD" id="cd01830">
    <property type="entry name" value="XynE_like"/>
    <property type="match status" value="1"/>
</dbReference>
<dbReference type="Proteomes" id="UP001240150">
    <property type="component" value="Chromosome"/>
</dbReference>
<name>A0ABY8WQE8_9ACTN</name>
<keyword evidence="3" id="KW-0378">Hydrolase</keyword>
<dbReference type="PANTHER" id="PTHR43784">
    <property type="entry name" value="GDSL-LIKE LIPASE/ACYLHYDROLASE, PUTATIVE (AFU_ORTHOLOGUE AFUA_2G00820)-RELATED"/>
    <property type="match status" value="1"/>
</dbReference>
<dbReference type="Pfam" id="PF13472">
    <property type="entry name" value="Lipase_GDSL_2"/>
    <property type="match status" value="1"/>
</dbReference>
<evidence type="ECO:0000259" key="2">
    <source>
        <dbReference type="Pfam" id="PF13472"/>
    </source>
</evidence>
<feature type="domain" description="SGNH hydrolase-type esterase" evidence="2">
    <location>
        <begin position="241"/>
        <end position="442"/>
    </location>
</feature>
<reference evidence="3 4" key="1">
    <citation type="submission" date="2023-06" db="EMBL/GenBank/DDBJ databases">
        <authorList>
            <person name="Yushchuk O."/>
            <person name="Binda E."/>
            <person name="Ruckert-Reed C."/>
            <person name="Fedorenko V."/>
            <person name="Kalinowski J."/>
            <person name="Marinelli F."/>
        </authorList>
    </citation>
    <scope>NUCLEOTIDE SEQUENCE [LARGE SCALE GENOMIC DNA]</scope>
    <source>
        <strain evidence="3 4">NRRL 3884</strain>
    </source>
</reference>
<dbReference type="InterPro" id="IPR036514">
    <property type="entry name" value="SGNH_hydro_sf"/>
</dbReference>
<proteinExistence type="predicted"/>
<evidence type="ECO:0000256" key="1">
    <source>
        <dbReference type="SAM" id="SignalP"/>
    </source>
</evidence>
<accession>A0ABY8WQE8</accession>
<dbReference type="InterPro" id="IPR013830">
    <property type="entry name" value="SGNH_hydro"/>
</dbReference>
<sequence length="459" mass="48178">MRRERLTRAVLAVFAWAVLTPAVAVAQEPVTGAGGSSGAWIDAWTGSAQGVYPVGYSVAQPGPPGPAGPGNTAPLLTAAFPDNQARDQTLRLIVHPSVAGTSWRIRLTNEFGTRPVTFGRAYAGLQSGGGNVAAGTNRALTFAGRRSVTVPAGRTVLSDPVSVPVTDALSQHLAVSLHVAGASGPMTWHAAGFTTSYLSGQNTGDHTADLADTAFPYSTTSWFFVSEVQVRVRHRGATVVAFGDSITDGFFATLNGDDRWPDVLQRRLDQARPADRRISVTTEAIGGNMVTRIGRTPGGCTPCDGPPALDRLDRDILDRPGVRAVILLEGINDLGGGGATAEQVITGYREIVRRVHARGIKIIGATLTPSAGTEFGLYGTAETDARRRAVNDFIRTSGLFDGVADFAAVTEDPARPGHLRPEFDTNSTVGGPGDHLHPNRAGFLAMAGAVDVAQLRRFG</sequence>